<keyword evidence="5" id="KW-0479">Metal-binding</keyword>
<feature type="domain" description="CCA-adding enzyme C-terminal" evidence="12">
    <location>
        <begin position="257"/>
        <end position="418"/>
    </location>
</feature>
<dbReference type="Pfam" id="PF13735">
    <property type="entry name" value="tRNA_NucTran2_2"/>
    <property type="match status" value="1"/>
</dbReference>
<dbReference type="Gene3D" id="3.30.460.10">
    <property type="entry name" value="Beta Polymerase, domain 2"/>
    <property type="match status" value="1"/>
</dbReference>
<comment type="caution">
    <text evidence="13">The sequence shown here is derived from an EMBL/GenBank/DDBJ whole genome shotgun (WGS) entry which is preliminary data.</text>
</comment>
<dbReference type="AlphaFoldDB" id="A0A168PLF7"/>
<comment type="similarity">
    <text evidence="9">Belongs to the tRNA nucleotidyltransferase/poly(A) polymerase family.</text>
</comment>
<evidence type="ECO:0000256" key="3">
    <source>
        <dbReference type="ARBA" id="ARBA00022694"/>
    </source>
</evidence>
<evidence type="ECO:0008006" key="15">
    <source>
        <dbReference type="Google" id="ProtNLM"/>
    </source>
</evidence>
<name>A0A168PLF7_9BACL</name>
<dbReference type="GO" id="GO:0000166">
    <property type="term" value="F:nucleotide binding"/>
    <property type="evidence" value="ECO:0007669"/>
    <property type="project" value="UniProtKB-KW"/>
</dbReference>
<evidence type="ECO:0000256" key="4">
    <source>
        <dbReference type="ARBA" id="ARBA00022695"/>
    </source>
</evidence>
<keyword evidence="2 9" id="KW-0808">Transferase</keyword>
<evidence type="ECO:0000256" key="5">
    <source>
        <dbReference type="ARBA" id="ARBA00022723"/>
    </source>
</evidence>
<proteinExistence type="inferred from homology"/>
<keyword evidence="4" id="KW-0548">Nucleotidyltransferase</keyword>
<comment type="cofactor">
    <cofactor evidence="1">
        <name>Mg(2+)</name>
        <dbReference type="ChEBI" id="CHEBI:18420"/>
    </cofactor>
</comment>
<dbReference type="Gene3D" id="1.10.246.80">
    <property type="match status" value="1"/>
</dbReference>
<dbReference type="OrthoDB" id="9805698at2"/>
<evidence type="ECO:0000259" key="11">
    <source>
        <dbReference type="Pfam" id="PF12627"/>
    </source>
</evidence>
<dbReference type="GO" id="GO:0016779">
    <property type="term" value="F:nucleotidyltransferase activity"/>
    <property type="evidence" value="ECO:0007669"/>
    <property type="project" value="UniProtKB-KW"/>
</dbReference>
<keyword evidence="3" id="KW-0819">tRNA processing</keyword>
<dbReference type="InterPro" id="IPR032828">
    <property type="entry name" value="PolyA_RNA-bd"/>
</dbReference>
<evidence type="ECO:0000313" key="13">
    <source>
        <dbReference type="EMBL" id="OAB46884.1"/>
    </source>
</evidence>
<reference evidence="13 14" key="1">
    <citation type="submission" date="2016-03" db="EMBL/GenBank/DDBJ databases">
        <title>Draft genome sequence of Paenibacillus antarcticus CECT 5836.</title>
        <authorList>
            <person name="Shin S.-K."/>
            <person name="Yi H."/>
        </authorList>
    </citation>
    <scope>NUCLEOTIDE SEQUENCE [LARGE SCALE GENOMIC DNA]</scope>
    <source>
        <strain evidence="13 14">CECT 5836</strain>
    </source>
</reference>
<dbReference type="EMBL" id="LVJI01000014">
    <property type="protein sequence ID" value="OAB46884.1"/>
    <property type="molecule type" value="Genomic_DNA"/>
</dbReference>
<evidence type="ECO:0000256" key="9">
    <source>
        <dbReference type="RuleBase" id="RU003953"/>
    </source>
</evidence>
<dbReference type="NCBIfam" id="NF009814">
    <property type="entry name" value="PRK13299.1"/>
    <property type="match status" value="1"/>
</dbReference>
<dbReference type="Proteomes" id="UP000077355">
    <property type="component" value="Unassembled WGS sequence"/>
</dbReference>
<dbReference type="PANTHER" id="PTHR46173:SF1">
    <property type="entry name" value="CCA TRNA NUCLEOTIDYLTRANSFERASE 1, MITOCHONDRIAL"/>
    <property type="match status" value="1"/>
</dbReference>
<evidence type="ECO:0000256" key="6">
    <source>
        <dbReference type="ARBA" id="ARBA00022741"/>
    </source>
</evidence>
<keyword evidence="14" id="KW-1185">Reference proteome</keyword>
<dbReference type="RefSeq" id="WP_068648874.1">
    <property type="nucleotide sequence ID" value="NZ_CP043611.1"/>
</dbReference>
<feature type="domain" description="Poly A polymerase head" evidence="10">
    <location>
        <begin position="30"/>
        <end position="149"/>
    </location>
</feature>
<evidence type="ECO:0000259" key="12">
    <source>
        <dbReference type="Pfam" id="PF13735"/>
    </source>
</evidence>
<keyword evidence="6" id="KW-0547">Nucleotide-binding</keyword>
<dbReference type="GO" id="GO:0000049">
    <property type="term" value="F:tRNA binding"/>
    <property type="evidence" value="ECO:0007669"/>
    <property type="project" value="TreeGrafter"/>
</dbReference>
<organism evidence="13 14">
    <name type="scientific">Paenibacillus antarcticus</name>
    <dbReference type="NCBI Taxonomy" id="253703"/>
    <lineage>
        <taxon>Bacteria</taxon>
        <taxon>Bacillati</taxon>
        <taxon>Bacillota</taxon>
        <taxon>Bacilli</taxon>
        <taxon>Bacillales</taxon>
        <taxon>Paenibacillaceae</taxon>
        <taxon>Paenibacillus</taxon>
    </lineage>
</organism>
<dbReference type="Pfam" id="PF12627">
    <property type="entry name" value="PolyA_pol_RNAbd"/>
    <property type="match status" value="1"/>
</dbReference>
<keyword evidence="8 9" id="KW-0694">RNA-binding</keyword>
<dbReference type="SUPFAM" id="SSF81301">
    <property type="entry name" value="Nucleotidyltransferase"/>
    <property type="match status" value="1"/>
</dbReference>
<evidence type="ECO:0000256" key="2">
    <source>
        <dbReference type="ARBA" id="ARBA00022679"/>
    </source>
</evidence>
<dbReference type="SUPFAM" id="SSF81891">
    <property type="entry name" value="Poly A polymerase C-terminal region-like"/>
    <property type="match status" value="1"/>
</dbReference>
<sequence>MVKWNNAEAGMAEQSENLLRTLLGQGFEGYWVGGCVRDELIGRAVHDMDMTTSALPEEIVGLFKHTIPTGIQHGTITVMLQGYAFEVTTYRVESTYENHRRPDEVTFVKEISEDLKRRDFTMNAIARAVDGTYIDPFGGRQDTEKGIIRCVGNPLERFNEDALRMVRCVRFASVFGYSIAKDTWKGLLSQRANLQFIALERIRVELEKVMSGNNPIRGLGLLRRSQLLDFAKVPVLCTRFDSDIIMGLNDVMHEPNSLKWALLLYAGGFSSDEAGQLLRKWTFSNQDKDEICNILRLDEQVKQVIRIQDSEISTEERRLLWIRVVLDRGRSTTLNWLKLQRTLPEHRQVFPLQWLDLFARWEHQMCIHHLKELNISGREVMQINNIAAGSWLGELLHQLLLSVAAGIVANDKNCLIEEIKRVNINHG</sequence>
<evidence type="ECO:0000256" key="8">
    <source>
        <dbReference type="ARBA" id="ARBA00022884"/>
    </source>
</evidence>
<dbReference type="InterPro" id="IPR043519">
    <property type="entry name" value="NT_sf"/>
</dbReference>
<dbReference type="Pfam" id="PF01743">
    <property type="entry name" value="PolyA_pol"/>
    <property type="match status" value="1"/>
</dbReference>
<dbReference type="CDD" id="cd05398">
    <property type="entry name" value="NT_ClassII-CCAase"/>
    <property type="match status" value="1"/>
</dbReference>
<gene>
    <name evidence="13" type="ORF">PBAT_09480</name>
</gene>
<accession>A0A168PLF7</accession>
<dbReference type="InterPro" id="IPR002646">
    <property type="entry name" value="PolA_pol_head_dom"/>
</dbReference>
<evidence type="ECO:0000259" key="10">
    <source>
        <dbReference type="Pfam" id="PF01743"/>
    </source>
</evidence>
<dbReference type="GO" id="GO:0008033">
    <property type="term" value="P:tRNA processing"/>
    <property type="evidence" value="ECO:0007669"/>
    <property type="project" value="UniProtKB-KW"/>
</dbReference>
<evidence type="ECO:0000313" key="14">
    <source>
        <dbReference type="Proteomes" id="UP000077355"/>
    </source>
</evidence>
<dbReference type="PANTHER" id="PTHR46173">
    <property type="entry name" value="CCA TRNA NUCLEOTIDYLTRANSFERASE 1, MITOCHONDRIAL"/>
    <property type="match status" value="1"/>
</dbReference>
<protein>
    <recommendedName>
        <fullName evidence="15">CCA tRNA nucleotidyltransferase</fullName>
    </recommendedName>
</protein>
<evidence type="ECO:0000256" key="1">
    <source>
        <dbReference type="ARBA" id="ARBA00001946"/>
    </source>
</evidence>
<keyword evidence="7" id="KW-0460">Magnesium</keyword>
<dbReference type="GO" id="GO:0046872">
    <property type="term" value="F:metal ion binding"/>
    <property type="evidence" value="ECO:0007669"/>
    <property type="project" value="UniProtKB-KW"/>
</dbReference>
<feature type="domain" description="tRNA nucleotidyltransferase/poly(A) polymerase RNA and SrmB- binding" evidence="11">
    <location>
        <begin position="176"/>
        <end position="230"/>
    </location>
</feature>
<evidence type="ECO:0000256" key="7">
    <source>
        <dbReference type="ARBA" id="ARBA00022842"/>
    </source>
</evidence>
<dbReference type="InterPro" id="IPR050264">
    <property type="entry name" value="Bact_CCA-adding_enz_type3_sf"/>
</dbReference>
<dbReference type="InterPro" id="IPR032810">
    <property type="entry name" value="CCA-adding_enz_C"/>
</dbReference>
<dbReference type="Gene3D" id="1.10.3090.10">
    <property type="entry name" value="cca-adding enzyme, domain 2"/>
    <property type="match status" value="1"/>
</dbReference>